<keyword evidence="1" id="KW-0732">Signal</keyword>
<dbReference type="Proteomes" id="UP000230557">
    <property type="component" value="Unassembled WGS sequence"/>
</dbReference>
<dbReference type="SUPFAM" id="SSF52309">
    <property type="entry name" value="N-(deoxy)ribosyltransferase-like"/>
    <property type="match status" value="1"/>
</dbReference>
<organism evidence="2 3">
    <name type="scientific">Candidatus Doudnabacteria bacterium CG10_big_fil_rev_8_21_14_0_10_41_10</name>
    <dbReference type="NCBI Taxonomy" id="1974551"/>
    <lineage>
        <taxon>Bacteria</taxon>
        <taxon>Candidatus Doudnaibacteriota</taxon>
    </lineage>
</organism>
<dbReference type="EMBL" id="PFAJ01000053">
    <property type="protein sequence ID" value="PIR96939.1"/>
    <property type="molecule type" value="Genomic_DNA"/>
</dbReference>
<feature type="chain" id="PRO_5013560818" evidence="1">
    <location>
        <begin position="24"/>
        <end position="250"/>
    </location>
</feature>
<evidence type="ECO:0000256" key="1">
    <source>
        <dbReference type="SAM" id="SignalP"/>
    </source>
</evidence>
<proteinExistence type="predicted"/>
<evidence type="ECO:0000313" key="2">
    <source>
        <dbReference type="EMBL" id="PIR96939.1"/>
    </source>
</evidence>
<reference evidence="3" key="1">
    <citation type="submission" date="2017-09" db="EMBL/GenBank/DDBJ databases">
        <title>Depth-based differentiation of microbial function through sediment-hosted aquifers and enrichment of novel symbionts in the deep terrestrial subsurface.</title>
        <authorList>
            <person name="Probst A.J."/>
            <person name="Ladd B."/>
            <person name="Jarett J.K."/>
            <person name="Geller-Mcgrath D.E."/>
            <person name="Sieber C.M.K."/>
            <person name="Emerson J.B."/>
            <person name="Anantharaman K."/>
            <person name="Thomas B.C."/>
            <person name="Malmstrom R."/>
            <person name="Stieglmeier M."/>
            <person name="Klingl A."/>
            <person name="Woyke T."/>
            <person name="Ryan C.M."/>
            <person name="Banfield J.F."/>
        </authorList>
    </citation>
    <scope>NUCLEOTIDE SEQUENCE [LARGE SCALE GENOMIC DNA]</scope>
</reference>
<dbReference type="AlphaFoldDB" id="A0A2H0VEZ9"/>
<evidence type="ECO:0000313" key="3">
    <source>
        <dbReference type="Proteomes" id="UP000230557"/>
    </source>
</evidence>
<protein>
    <submittedName>
        <fullName evidence="2">Uncharacterized protein</fullName>
    </submittedName>
</protein>
<accession>A0A2H0VEZ9</accession>
<feature type="signal peptide" evidence="1">
    <location>
        <begin position="1"/>
        <end position="23"/>
    </location>
</feature>
<sequence>MLTFRKSLLLLAIVAVCVTVANAANNTGPPAIASATDQAGNGNTVAVTNSPINTKIALYAWKMVTLTSIVATKAALTEYSCLSLAAGRTVEQWTHNDRKKGVKGKNFMKDILYETLKDLETLEEIQEALLAELAKARESHDRAGYVAGLISSQGYDKIDENLKILLDHTQALRLEHQFPVFSAPEVYVDGTLHRLIEKGYGQKDFFGFWRDVLGSGHITDLFMAPNWESSFGARDEHETAKSLGIRIHYL</sequence>
<comment type="caution">
    <text evidence="2">The sequence shown here is derived from an EMBL/GenBank/DDBJ whole genome shotgun (WGS) entry which is preliminary data.</text>
</comment>
<name>A0A2H0VEZ9_9BACT</name>
<gene>
    <name evidence="2" type="ORF">COT91_04135</name>
</gene>